<comment type="caution">
    <text evidence="8">The sequence shown here is derived from an EMBL/GenBank/DDBJ whole genome shotgun (WGS) entry which is preliminary data.</text>
</comment>
<feature type="domain" description="BRICHOS" evidence="7">
    <location>
        <begin position="16"/>
        <end position="113"/>
    </location>
</feature>
<dbReference type="Gene3D" id="3.30.390.150">
    <property type="match status" value="1"/>
</dbReference>
<keyword evidence="4" id="KW-1015">Disulfide bond</keyword>
<dbReference type="InterPro" id="IPR007084">
    <property type="entry name" value="BRICHOS_dom"/>
</dbReference>
<feature type="non-terminal residue" evidence="8">
    <location>
        <position position="1"/>
    </location>
</feature>
<evidence type="ECO:0000256" key="1">
    <source>
        <dbReference type="ARBA" id="ARBA00004613"/>
    </source>
</evidence>
<reference evidence="9" key="1">
    <citation type="submission" date="2023-07" db="EMBL/GenBank/DDBJ databases">
        <title>Bird 10,000 Genomes (B10K) Project - Family phase.</title>
        <authorList>
            <person name="Zhang G."/>
        </authorList>
    </citation>
    <scope>NUCLEOTIDE SEQUENCE [LARGE SCALE GENOMIC DNA]</scope>
</reference>
<dbReference type="Proteomes" id="UP000661971">
    <property type="component" value="Unassembled WGS sequence"/>
</dbReference>
<name>A0A851TKL7_9AVES</name>
<evidence type="ECO:0000256" key="5">
    <source>
        <dbReference type="ARBA" id="ARBA00070177"/>
    </source>
</evidence>
<keyword evidence="9" id="KW-1185">Reference proteome</keyword>
<evidence type="ECO:0000256" key="4">
    <source>
        <dbReference type="ARBA" id="ARBA00023157"/>
    </source>
</evidence>
<evidence type="ECO:0000313" key="8">
    <source>
        <dbReference type="EMBL" id="NXD16311.1"/>
    </source>
</evidence>
<keyword evidence="3" id="KW-0732">Signal</keyword>
<protein>
    <recommendedName>
        <fullName evidence="5">Gastrokine-2</fullName>
    </recommendedName>
    <alternativeName>
        <fullName evidence="6">Blottin</fullName>
    </alternativeName>
</protein>
<feature type="non-terminal residue" evidence="8">
    <location>
        <position position="113"/>
    </location>
</feature>
<dbReference type="GO" id="GO:0005576">
    <property type="term" value="C:extracellular region"/>
    <property type="evidence" value="ECO:0007669"/>
    <property type="project" value="UniProtKB-SubCell"/>
</dbReference>
<gene>
    <name evidence="8" type="primary">Gkn2</name>
    <name evidence="8" type="ORF">NOTNIG_R10380</name>
</gene>
<organism evidence="8 9">
    <name type="scientific">Nothocercus nigrocapillus</name>
    <dbReference type="NCBI Taxonomy" id="1977171"/>
    <lineage>
        <taxon>Eukaryota</taxon>
        <taxon>Metazoa</taxon>
        <taxon>Chordata</taxon>
        <taxon>Craniata</taxon>
        <taxon>Vertebrata</taxon>
        <taxon>Euteleostomi</taxon>
        <taxon>Archelosauria</taxon>
        <taxon>Archosauria</taxon>
        <taxon>Dinosauria</taxon>
        <taxon>Saurischia</taxon>
        <taxon>Theropoda</taxon>
        <taxon>Coelurosauria</taxon>
        <taxon>Aves</taxon>
        <taxon>Palaeognathae</taxon>
        <taxon>Tinamiformes</taxon>
        <taxon>Tinamidae</taxon>
        <taxon>Nothocercus</taxon>
    </lineage>
</organism>
<keyword evidence="2" id="KW-0964">Secreted</keyword>
<dbReference type="InterPro" id="IPR051772">
    <property type="entry name" value="Gastrokine"/>
</dbReference>
<dbReference type="PROSITE" id="PS50869">
    <property type="entry name" value="BRICHOS"/>
    <property type="match status" value="1"/>
</dbReference>
<evidence type="ECO:0000256" key="3">
    <source>
        <dbReference type="ARBA" id="ARBA00022729"/>
    </source>
</evidence>
<evidence type="ECO:0000259" key="7">
    <source>
        <dbReference type="PROSITE" id="PS50869"/>
    </source>
</evidence>
<dbReference type="AlphaFoldDB" id="A0A851TKL7"/>
<dbReference type="Pfam" id="PF04089">
    <property type="entry name" value="BRICHOS"/>
    <property type="match status" value="1"/>
</dbReference>
<dbReference type="FunFam" id="3.30.390.150:FF:000004">
    <property type="entry name" value="Gastrokine 2"/>
    <property type="match status" value="1"/>
</dbReference>
<accession>A0A851TKL7</accession>
<evidence type="ECO:0000313" key="9">
    <source>
        <dbReference type="Proteomes" id="UP000661971"/>
    </source>
</evidence>
<sequence>TMTIDNKKNIADVHIRSGVYSSDTIFDYLHGYVAARVFSRNACFILKMNKNSFPELQELGRRAYEKQTLKKLFSPNNLWVEYTPGNSALANIKEWFVYGSAIEHLCRDLPVYR</sequence>
<dbReference type="SMART" id="SM01039">
    <property type="entry name" value="BRICHOS"/>
    <property type="match status" value="1"/>
</dbReference>
<dbReference type="PANTHER" id="PTHR16483">
    <property type="entry name" value="GASTROKINE 1"/>
    <property type="match status" value="1"/>
</dbReference>
<evidence type="ECO:0000256" key="2">
    <source>
        <dbReference type="ARBA" id="ARBA00022525"/>
    </source>
</evidence>
<evidence type="ECO:0000256" key="6">
    <source>
        <dbReference type="ARBA" id="ARBA00079996"/>
    </source>
</evidence>
<comment type="subcellular location">
    <subcellularLocation>
        <location evidence="1">Secreted</location>
    </subcellularLocation>
</comment>
<dbReference type="EMBL" id="WBNA01000376">
    <property type="protein sequence ID" value="NXD16311.1"/>
    <property type="molecule type" value="Genomic_DNA"/>
</dbReference>
<proteinExistence type="predicted"/>